<reference evidence="3 4" key="1">
    <citation type="submission" date="2020-07" db="EMBL/GenBank/DDBJ databases">
        <authorList>
            <person name="Teixeira M."/>
        </authorList>
    </citation>
    <scope>NUCLEOTIDE SEQUENCE [LARGE SCALE GENOMIC DNA]</scope>
    <source>
        <strain evidence="3">1</strain>
        <strain evidence="2">Xanthomonas sp. CPBF 367</strain>
    </source>
</reference>
<dbReference type="RefSeq" id="WP_180708103.1">
    <property type="nucleotide sequence ID" value="NZ_LR861803.1"/>
</dbReference>
<dbReference type="KEGG" id="xeu:XSP_002017"/>
<gene>
    <name evidence="3" type="ORF">XSP_002017</name>
</gene>
<dbReference type="GeneID" id="79389331"/>
<feature type="compositionally biased region" description="Basic residues" evidence="1">
    <location>
        <begin position="1"/>
        <end position="10"/>
    </location>
</feature>
<evidence type="ECO:0000256" key="1">
    <source>
        <dbReference type="SAM" id="MobiDB-lite"/>
    </source>
</evidence>
<sequence length="61" mass="6420">MSKRESKRHGTTGSFRLLSNDLAREPTDAELNAVSGGTTSRTRDAAAEANLSNIAVDDADA</sequence>
<evidence type="ECO:0000313" key="2">
    <source>
        <dbReference type="EMBL" id="CAD0326228.1"/>
    </source>
</evidence>
<dbReference type="Proteomes" id="UP000515493">
    <property type="component" value="Chromosome"/>
</dbReference>
<dbReference type="EMBL" id="LR824641">
    <property type="protein sequence ID" value="CAD0326228.1"/>
    <property type="molecule type" value="Genomic_DNA"/>
</dbReference>
<feature type="region of interest" description="Disordered" evidence="1">
    <location>
        <begin position="1"/>
        <end position="45"/>
    </location>
</feature>
<accession>A0A8E4GEL5</accession>
<dbReference type="AlphaFoldDB" id="A0A8E4GEL5"/>
<dbReference type="EMBL" id="LR861803">
    <property type="protein sequence ID" value="CAD1791612.1"/>
    <property type="molecule type" value="Genomic_DNA"/>
</dbReference>
<evidence type="ECO:0000313" key="4">
    <source>
        <dbReference type="Proteomes" id="UP000515493"/>
    </source>
</evidence>
<protein>
    <submittedName>
        <fullName evidence="3">Uncharacterized protein</fullName>
    </submittedName>
</protein>
<organism evidence="3 4">
    <name type="scientific">Xanthomonas euroxanthea</name>
    <dbReference type="NCBI Taxonomy" id="2259622"/>
    <lineage>
        <taxon>Bacteria</taxon>
        <taxon>Pseudomonadati</taxon>
        <taxon>Pseudomonadota</taxon>
        <taxon>Gammaproteobacteria</taxon>
        <taxon>Lysobacterales</taxon>
        <taxon>Lysobacteraceae</taxon>
        <taxon>Xanthomonas</taxon>
    </lineage>
</organism>
<proteinExistence type="predicted"/>
<evidence type="ECO:0000313" key="3">
    <source>
        <dbReference type="EMBL" id="CAD1791612.1"/>
    </source>
</evidence>
<name>A0A8E4GEL5_9XANT</name>